<feature type="compositionally biased region" description="Acidic residues" evidence="4">
    <location>
        <begin position="696"/>
        <end position="731"/>
    </location>
</feature>
<feature type="compositionally biased region" description="Low complexity" evidence="4">
    <location>
        <begin position="823"/>
        <end position="835"/>
    </location>
</feature>
<feature type="compositionally biased region" description="Acidic residues" evidence="4">
    <location>
        <begin position="533"/>
        <end position="555"/>
    </location>
</feature>
<evidence type="ECO:0000256" key="4">
    <source>
        <dbReference type="SAM" id="MobiDB-lite"/>
    </source>
</evidence>
<protein>
    <recommendedName>
        <fullName evidence="7">Coiled-coil domain-containing protein 149-like</fullName>
    </recommendedName>
</protein>
<evidence type="ECO:0000256" key="2">
    <source>
        <dbReference type="ARBA" id="ARBA00023054"/>
    </source>
</evidence>
<dbReference type="Pfam" id="PF09789">
    <property type="entry name" value="CC149"/>
    <property type="match status" value="1"/>
</dbReference>
<dbReference type="EMBL" id="JAERUA010000018">
    <property type="protein sequence ID" value="KAI1887813.1"/>
    <property type="molecule type" value="Genomic_DNA"/>
</dbReference>
<sequence>MNSSRRSETDWQGLVSEFLVCKRKLESKKEALLILSKELDTCQQERDQYKLMANQLRERHQGLKKKYRELIDGDPTLPPEKRNQVNLAQLLRDSRERNKQVSEEMKELSQRLAEAQGDNKLLRMTIAKQRLGDEEVGARHFPAHEREDLVQQLEKAREQNEELEHSLKSATDELQDVRAERNVFQEKANRLNRELNHILGGHEARIIDVDALCMENRYLHERFKQLQEEVNLLKANVMKYKSALERRKNSKIYGRSNSSALTGVLSAKQVQELLLSEESGCSLPATPQSISDLKSLATALLETIHEKNMVIQHQRQTNKILGNRVAELEKKLKTLEMSGLWSLPGITYNVSLGVGRGRDAVSLGGGQWPGAPMLDLSQDSEQTRVQQPTGNTTGGVSMSAREGGVAENDSDLDAPSISRGGPDGSSEEGIPICVGAPEVPGANLSADEGAEPLPEQAEEAEFAEFPSWEQGEEPQPDLTSPLASPSELTLSQTPPTSVQPSPVKLSHFNLTPPEEEPNFNPTPYEGELNSDPTPEEEFNSDPTPEEELNSDPTPEEEPKSVPNPEEEFNSDPTPEEELNSDPNPEEELNSDPSPEEEPKSVPSPEEEPKSVPNAEEEPNFNPTPHEGKLNSDPTPEEEFNSDPTPEEELNSDPSPEEEPNFNPTPHEGKLNSDPTPEEELNSDPSPEEEPKSVPNAEEEPNFNPTPEEEPIFNPTPEEEPNSDPIPEEELNSDPALMERLNSKPTPEEEAKRDSVLEEELRSGLVLEAEPKSGLVLEAEPNSGLVLEAAPKSGLVLEAEPKFGLILEEGPNCDSVLEEELPDSASVEVSSCEEAVTPSAEPCVSSASGRTPTEQSRTPDKDNRHPDENLV</sequence>
<reference evidence="5" key="1">
    <citation type="submission" date="2021-01" db="EMBL/GenBank/DDBJ databases">
        <authorList>
            <person name="Zahm M."/>
            <person name="Roques C."/>
            <person name="Cabau C."/>
            <person name="Klopp C."/>
            <person name="Donnadieu C."/>
            <person name="Jouanno E."/>
            <person name="Lampietro C."/>
            <person name="Louis A."/>
            <person name="Herpin A."/>
            <person name="Echchiki A."/>
            <person name="Berthelot C."/>
            <person name="Parey E."/>
            <person name="Roest-Crollius H."/>
            <person name="Braasch I."/>
            <person name="Postlethwait J."/>
            <person name="Bobe J."/>
            <person name="Montfort J."/>
            <person name="Bouchez O."/>
            <person name="Begum T."/>
            <person name="Mejri S."/>
            <person name="Adams A."/>
            <person name="Chen W.-J."/>
            <person name="Guiguen Y."/>
        </authorList>
    </citation>
    <scope>NUCLEOTIDE SEQUENCE</scope>
    <source>
        <tissue evidence="5">Blood</tissue>
    </source>
</reference>
<feature type="region of interest" description="Disordered" evidence="4">
    <location>
        <begin position="819"/>
        <end position="870"/>
    </location>
</feature>
<evidence type="ECO:0000256" key="1">
    <source>
        <dbReference type="ARBA" id="ARBA00005872"/>
    </source>
</evidence>
<comment type="similarity">
    <text evidence="1">Belongs to the CCDC149 family.</text>
</comment>
<feature type="region of interest" description="Disordered" evidence="4">
    <location>
        <begin position="364"/>
        <end position="758"/>
    </location>
</feature>
<name>A0A8T3CRK7_9TELE</name>
<dbReference type="AlphaFoldDB" id="A0A8T3CRK7"/>
<keyword evidence="6" id="KW-1185">Reference proteome</keyword>
<gene>
    <name evidence="5" type="ORF">AGOR_G00194220</name>
</gene>
<proteinExistence type="inferred from homology"/>
<dbReference type="PANTHER" id="PTHR21682:SF2">
    <property type="entry name" value="COILED-COIL DOMAIN-CONTAINING PROTEIN 149"/>
    <property type="match status" value="1"/>
</dbReference>
<evidence type="ECO:0008006" key="7">
    <source>
        <dbReference type="Google" id="ProtNLM"/>
    </source>
</evidence>
<feature type="compositionally biased region" description="Polar residues" evidence="4">
    <location>
        <begin position="377"/>
        <end position="396"/>
    </location>
</feature>
<feature type="compositionally biased region" description="Acidic residues" evidence="4">
    <location>
        <begin position="634"/>
        <end position="659"/>
    </location>
</feature>
<dbReference type="InterPro" id="IPR019179">
    <property type="entry name" value="CC149"/>
</dbReference>
<evidence type="ECO:0000313" key="5">
    <source>
        <dbReference type="EMBL" id="KAI1887813.1"/>
    </source>
</evidence>
<feature type="compositionally biased region" description="Basic and acidic residues" evidence="4">
    <location>
        <begin position="745"/>
        <end position="758"/>
    </location>
</feature>
<feature type="coiled-coil region" evidence="3">
    <location>
        <begin position="25"/>
        <end position="243"/>
    </location>
</feature>
<evidence type="ECO:0000256" key="3">
    <source>
        <dbReference type="SAM" id="Coils"/>
    </source>
</evidence>
<feature type="compositionally biased region" description="Polar residues" evidence="4">
    <location>
        <begin position="844"/>
        <end position="855"/>
    </location>
</feature>
<feature type="coiled-coil region" evidence="3">
    <location>
        <begin position="311"/>
        <end position="338"/>
    </location>
</feature>
<feature type="compositionally biased region" description="Low complexity" evidence="4">
    <location>
        <begin position="491"/>
        <end position="523"/>
    </location>
</feature>
<organism evidence="5 6">
    <name type="scientific">Albula goreensis</name>
    <dbReference type="NCBI Taxonomy" id="1534307"/>
    <lineage>
        <taxon>Eukaryota</taxon>
        <taxon>Metazoa</taxon>
        <taxon>Chordata</taxon>
        <taxon>Craniata</taxon>
        <taxon>Vertebrata</taxon>
        <taxon>Euteleostomi</taxon>
        <taxon>Actinopterygii</taxon>
        <taxon>Neopterygii</taxon>
        <taxon>Teleostei</taxon>
        <taxon>Albuliformes</taxon>
        <taxon>Albulidae</taxon>
        <taxon>Albula</taxon>
    </lineage>
</organism>
<feature type="compositionally biased region" description="Acidic residues" evidence="4">
    <location>
        <begin position="564"/>
        <end position="595"/>
    </location>
</feature>
<dbReference type="Proteomes" id="UP000829720">
    <property type="component" value="Unassembled WGS sequence"/>
</dbReference>
<feature type="compositionally biased region" description="Acidic residues" evidence="4">
    <location>
        <begin position="675"/>
        <end position="687"/>
    </location>
</feature>
<dbReference type="OrthoDB" id="5917629at2759"/>
<feature type="compositionally biased region" description="Polar residues" evidence="4">
    <location>
        <begin position="477"/>
        <end position="490"/>
    </location>
</feature>
<accession>A0A8T3CRK7</accession>
<feature type="compositionally biased region" description="Basic and acidic residues" evidence="4">
    <location>
        <begin position="856"/>
        <end position="870"/>
    </location>
</feature>
<dbReference type="PANTHER" id="PTHR21682">
    <property type="entry name" value="COILED-COIL DOMAIN-CONTAINING PROTEIN 149"/>
    <property type="match status" value="1"/>
</dbReference>
<comment type="caution">
    <text evidence="5">The sequence shown here is derived from an EMBL/GenBank/DDBJ whole genome shotgun (WGS) entry which is preliminary data.</text>
</comment>
<keyword evidence="2 3" id="KW-0175">Coiled coil</keyword>
<evidence type="ECO:0000313" key="6">
    <source>
        <dbReference type="Proteomes" id="UP000829720"/>
    </source>
</evidence>